<dbReference type="Gene3D" id="2.60.270.50">
    <property type="match status" value="1"/>
</dbReference>
<gene>
    <name evidence="2" type="ORF">K466DRAFT_586868</name>
</gene>
<sequence>MSKVETASGPPNAYGQWVTMYTKNSGTVDMRIEALYLTWGKLYANGDKDKELSTTQFNGHIIHPGEEVQINACGRENASSGTTGHFDLIDCTNERRIRQFYWDCPWGSSTNTWTVSDSNENWMVETKGANLDGGALGTIYTDCLNKATH</sequence>
<evidence type="ECO:0000256" key="1">
    <source>
        <dbReference type="ARBA" id="ARBA00010795"/>
    </source>
</evidence>
<evidence type="ECO:0000313" key="3">
    <source>
        <dbReference type="Proteomes" id="UP000308197"/>
    </source>
</evidence>
<dbReference type="Pfam" id="PF06355">
    <property type="entry name" value="Aegerolysin"/>
    <property type="match status" value="1"/>
</dbReference>
<organism evidence="2 3">
    <name type="scientific">Polyporus arcularius HHB13444</name>
    <dbReference type="NCBI Taxonomy" id="1314778"/>
    <lineage>
        <taxon>Eukaryota</taxon>
        <taxon>Fungi</taxon>
        <taxon>Dikarya</taxon>
        <taxon>Basidiomycota</taxon>
        <taxon>Agaricomycotina</taxon>
        <taxon>Agaricomycetes</taxon>
        <taxon>Polyporales</taxon>
        <taxon>Polyporaceae</taxon>
        <taxon>Polyporus</taxon>
    </lineage>
</organism>
<evidence type="ECO:0000313" key="2">
    <source>
        <dbReference type="EMBL" id="TFK86839.1"/>
    </source>
</evidence>
<reference evidence="2 3" key="1">
    <citation type="journal article" date="2019" name="Nat. Ecol. Evol.">
        <title>Megaphylogeny resolves global patterns of mushroom evolution.</title>
        <authorList>
            <person name="Varga T."/>
            <person name="Krizsan K."/>
            <person name="Foldi C."/>
            <person name="Dima B."/>
            <person name="Sanchez-Garcia M."/>
            <person name="Sanchez-Ramirez S."/>
            <person name="Szollosi G.J."/>
            <person name="Szarkandi J.G."/>
            <person name="Papp V."/>
            <person name="Albert L."/>
            <person name="Andreopoulos W."/>
            <person name="Angelini C."/>
            <person name="Antonin V."/>
            <person name="Barry K.W."/>
            <person name="Bougher N.L."/>
            <person name="Buchanan P."/>
            <person name="Buyck B."/>
            <person name="Bense V."/>
            <person name="Catcheside P."/>
            <person name="Chovatia M."/>
            <person name="Cooper J."/>
            <person name="Damon W."/>
            <person name="Desjardin D."/>
            <person name="Finy P."/>
            <person name="Geml J."/>
            <person name="Haridas S."/>
            <person name="Hughes K."/>
            <person name="Justo A."/>
            <person name="Karasinski D."/>
            <person name="Kautmanova I."/>
            <person name="Kiss B."/>
            <person name="Kocsube S."/>
            <person name="Kotiranta H."/>
            <person name="LaButti K.M."/>
            <person name="Lechner B.E."/>
            <person name="Liimatainen K."/>
            <person name="Lipzen A."/>
            <person name="Lukacs Z."/>
            <person name="Mihaltcheva S."/>
            <person name="Morgado L.N."/>
            <person name="Niskanen T."/>
            <person name="Noordeloos M.E."/>
            <person name="Ohm R.A."/>
            <person name="Ortiz-Santana B."/>
            <person name="Ovrebo C."/>
            <person name="Racz N."/>
            <person name="Riley R."/>
            <person name="Savchenko A."/>
            <person name="Shiryaev A."/>
            <person name="Soop K."/>
            <person name="Spirin V."/>
            <person name="Szebenyi C."/>
            <person name="Tomsovsky M."/>
            <person name="Tulloss R.E."/>
            <person name="Uehling J."/>
            <person name="Grigoriev I.V."/>
            <person name="Vagvolgyi C."/>
            <person name="Papp T."/>
            <person name="Martin F.M."/>
            <person name="Miettinen O."/>
            <person name="Hibbett D.S."/>
            <person name="Nagy L.G."/>
        </authorList>
    </citation>
    <scope>NUCLEOTIDE SEQUENCE [LARGE SCALE GENOMIC DNA]</scope>
    <source>
        <strain evidence="2 3">HHB13444</strain>
    </source>
</reference>
<dbReference type="STRING" id="1314778.A0A5C3PD23"/>
<dbReference type="EMBL" id="ML211180">
    <property type="protein sequence ID" value="TFK86839.1"/>
    <property type="molecule type" value="Genomic_DNA"/>
</dbReference>
<accession>A0A5C3PD23</accession>
<proteinExistence type="inferred from homology"/>
<keyword evidence="3" id="KW-1185">Reference proteome</keyword>
<dbReference type="PIRSF" id="PIRSF007951">
    <property type="entry name" value="Hemolysin, aegerolysin type"/>
    <property type="match status" value="1"/>
</dbReference>
<name>A0A5C3PD23_9APHY</name>
<dbReference type="InterPro" id="IPR009413">
    <property type="entry name" value="Aegerolysin-typ"/>
</dbReference>
<protein>
    <submittedName>
        <fullName evidence="2">Pleurotolysin A</fullName>
    </submittedName>
</protein>
<dbReference type="Proteomes" id="UP000308197">
    <property type="component" value="Unassembled WGS sequence"/>
</dbReference>
<comment type="similarity">
    <text evidence="1">Belongs to the aegerolysin family.</text>
</comment>
<dbReference type="AlphaFoldDB" id="A0A5C3PD23"/>
<dbReference type="GO" id="GO:0019836">
    <property type="term" value="P:symbiont-mediated hemolysis of host erythrocyte"/>
    <property type="evidence" value="ECO:0007669"/>
    <property type="project" value="InterPro"/>
</dbReference>
<dbReference type="InParanoid" id="A0A5C3PD23"/>